<dbReference type="Pfam" id="PF04135">
    <property type="entry name" value="Nop10p"/>
    <property type="match status" value="1"/>
</dbReference>
<dbReference type="GO" id="GO:0001522">
    <property type="term" value="P:pseudouridine synthesis"/>
    <property type="evidence" value="ECO:0007669"/>
    <property type="project" value="InterPro"/>
</dbReference>
<protein>
    <recommendedName>
        <fullName evidence="3 7">Ribosome biogenesis protein Nop10</fullName>
    </recommendedName>
</protein>
<evidence type="ECO:0000313" key="8">
    <source>
        <dbReference type="EMBL" id="NMG83362.1"/>
    </source>
</evidence>
<dbReference type="InterPro" id="IPR007264">
    <property type="entry name" value="H/ACA_rnp_Nop10"/>
</dbReference>
<dbReference type="Proteomes" id="UP000606580">
    <property type="component" value="Unassembled WGS sequence"/>
</dbReference>
<dbReference type="HAMAP" id="MF_00803">
    <property type="entry name" value="Nop10"/>
    <property type="match status" value="1"/>
</dbReference>
<comment type="function">
    <text evidence="1 7">Involved in ribosome biogenesis; more specifically in 18S rRNA pseudouridylation and in cleavage of pre-rRNA.</text>
</comment>
<dbReference type="InterPro" id="IPR036756">
    <property type="entry name" value="H/ACA_rnp_Nop10_sf"/>
</dbReference>
<organism evidence="8 9">
    <name type="scientific">Candidatus Ethanoperedens thermophilum</name>
    <dbReference type="NCBI Taxonomy" id="2766897"/>
    <lineage>
        <taxon>Archaea</taxon>
        <taxon>Methanobacteriati</taxon>
        <taxon>Methanobacteriota</taxon>
        <taxon>Stenosarchaea group</taxon>
        <taxon>Methanomicrobia</taxon>
        <taxon>Methanosarcinales</taxon>
        <taxon>Methanosarcinales incertae sedis</taxon>
        <taxon>GOM Arc I cluster</taxon>
        <taxon>Candidatus Ethanoperedens</taxon>
    </lineage>
</organism>
<evidence type="ECO:0000256" key="5">
    <source>
        <dbReference type="ARBA" id="ARBA00022552"/>
    </source>
</evidence>
<dbReference type="NCBIfam" id="NF009623">
    <property type="entry name" value="PRK13130.1"/>
    <property type="match status" value="1"/>
</dbReference>
<dbReference type="GO" id="GO:0006364">
    <property type="term" value="P:rRNA processing"/>
    <property type="evidence" value="ECO:0007669"/>
    <property type="project" value="UniProtKB-UniRule"/>
</dbReference>
<evidence type="ECO:0000256" key="3">
    <source>
        <dbReference type="ARBA" id="ARBA00018821"/>
    </source>
</evidence>
<evidence type="ECO:0000256" key="2">
    <source>
        <dbReference type="ARBA" id="ARBA00009462"/>
    </source>
</evidence>
<accession>A0A848DB50</accession>
<dbReference type="SUPFAM" id="SSF144210">
    <property type="entry name" value="Nop10-like SnoRNP"/>
    <property type="match status" value="1"/>
</dbReference>
<dbReference type="AlphaFoldDB" id="A0A848DB50"/>
<keyword evidence="5 7" id="KW-0698">rRNA processing</keyword>
<dbReference type="Gene3D" id="2.20.28.40">
    <property type="entry name" value="H/ACA ribonucleoprotein complex, subunit Nop10"/>
    <property type="match status" value="1"/>
</dbReference>
<name>A0A848DB50_9EURY</name>
<comment type="similarity">
    <text evidence="2 7">Belongs to the NOP10 family.</text>
</comment>
<evidence type="ECO:0000256" key="4">
    <source>
        <dbReference type="ARBA" id="ARBA00022517"/>
    </source>
</evidence>
<evidence type="ECO:0000256" key="1">
    <source>
        <dbReference type="ARBA" id="ARBA00002325"/>
    </source>
</evidence>
<dbReference type="PANTHER" id="PTHR13305:SF0">
    <property type="entry name" value="H_ACA RIBONUCLEOPROTEIN COMPLEX SUBUNIT 3"/>
    <property type="match status" value="1"/>
</dbReference>
<sequence length="59" mass="6910">MKFKIRKCVNCKRYTLKNTCPVCGNQTKNPQPARFSPGDPYGKYRRLIKKQSSKKEECI</sequence>
<dbReference type="GO" id="GO:1990904">
    <property type="term" value="C:ribonucleoprotein complex"/>
    <property type="evidence" value="ECO:0007669"/>
    <property type="project" value="UniProtKB-KW"/>
</dbReference>
<keyword evidence="6 7" id="KW-0687">Ribonucleoprotein</keyword>
<evidence type="ECO:0000256" key="7">
    <source>
        <dbReference type="HAMAP-Rule" id="MF_00803"/>
    </source>
</evidence>
<keyword evidence="4 7" id="KW-0690">Ribosome biogenesis</keyword>
<proteinExistence type="inferred from homology"/>
<gene>
    <name evidence="7" type="primary">nop10</name>
    <name evidence="8" type="ORF">GIS02_04060</name>
</gene>
<comment type="caution">
    <text evidence="8">The sequence shown here is derived from an EMBL/GenBank/DDBJ whole genome shotgun (WGS) entry which is preliminary data.</text>
</comment>
<evidence type="ECO:0000313" key="9">
    <source>
        <dbReference type="Proteomes" id="UP000606580"/>
    </source>
</evidence>
<dbReference type="InterPro" id="IPR023532">
    <property type="entry name" value="Nop10_arc-typ"/>
</dbReference>
<reference evidence="8" key="1">
    <citation type="journal article" date="2020" name="MBio">
        <title>'Candidatus Ethanoperedens,' a Thermophilic Genus of Archaea Mediating the Anaerobic Oxidation of Ethane.</title>
        <authorList>
            <person name="Hahn C.J."/>
            <person name="Laso-Perez R."/>
            <person name="Vulcano F."/>
            <person name="Vaziourakis K.M."/>
            <person name="Stokke R."/>
            <person name="Steen I.H."/>
            <person name="Teske A."/>
            <person name="Boetius A."/>
            <person name="Liebeke M."/>
            <person name="Amann R."/>
            <person name="Knittel K."/>
            <person name="Wegener G."/>
        </authorList>
    </citation>
    <scope>NUCLEOTIDE SEQUENCE</scope>
    <source>
        <strain evidence="8">GoM-Arc1-LC-WB58</strain>
    </source>
</reference>
<dbReference type="EMBL" id="WNEG01000078">
    <property type="protein sequence ID" value="NMG83362.1"/>
    <property type="molecule type" value="Genomic_DNA"/>
</dbReference>
<evidence type="ECO:0000256" key="6">
    <source>
        <dbReference type="ARBA" id="ARBA00023274"/>
    </source>
</evidence>
<dbReference type="PANTHER" id="PTHR13305">
    <property type="entry name" value="RIBOSOME BIOGENESIS PROTEIN NOP10"/>
    <property type="match status" value="1"/>
</dbReference>
<dbReference type="GO" id="GO:0030515">
    <property type="term" value="F:snoRNA binding"/>
    <property type="evidence" value="ECO:0007669"/>
    <property type="project" value="InterPro"/>
</dbReference>